<dbReference type="GO" id="GO:0005886">
    <property type="term" value="C:plasma membrane"/>
    <property type="evidence" value="ECO:0007669"/>
    <property type="project" value="UniProtKB-SubCell"/>
</dbReference>
<keyword evidence="3" id="KW-0488">Methylation</keyword>
<protein>
    <recommendedName>
        <fullName evidence="10">Methyl-accepting transducer domain-containing protein</fullName>
    </recommendedName>
</protein>
<dbReference type="Pfam" id="PF08269">
    <property type="entry name" value="dCache_2"/>
    <property type="match status" value="1"/>
</dbReference>
<keyword evidence="12" id="KW-1185">Reference proteome</keyword>
<evidence type="ECO:0000256" key="4">
    <source>
        <dbReference type="ARBA" id="ARBA00022692"/>
    </source>
</evidence>
<dbReference type="SMART" id="SM00283">
    <property type="entry name" value="MA"/>
    <property type="match status" value="1"/>
</dbReference>
<dbReference type="InterPro" id="IPR051310">
    <property type="entry name" value="MCP_chemotaxis"/>
</dbReference>
<dbReference type="RefSeq" id="WP_268154037.1">
    <property type="nucleotide sequence ID" value="NZ_JAPPUW010000030.1"/>
</dbReference>
<comment type="subcellular location">
    <subcellularLocation>
        <location evidence="1">Cell membrane</location>
        <topology evidence="1">Multi-pass membrane protein</topology>
    </subcellularLocation>
</comment>
<dbReference type="Gene3D" id="1.10.287.950">
    <property type="entry name" value="Methyl-accepting chemotaxis protein"/>
    <property type="match status" value="1"/>
</dbReference>
<dbReference type="PANTHER" id="PTHR43531">
    <property type="entry name" value="PROTEIN ICFG"/>
    <property type="match status" value="1"/>
</dbReference>
<keyword evidence="2" id="KW-1003">Cell membrane</keyword>
<dbReference type="PROSITE" id="PS50111">
    <property type="entry name" value="CHEMOTAXIS_TRANSDUC_2"/>
    <property type="match status" value="1"/>
</dbReference>
<keyword evidence="4 9" id="KW-0812">Transmembrane</keyword>
<evidence type="ECO:0000256" key="8">
    <source>
        <dbReference type="PROSITE-ProRule" id="PRU00284"/>
    </source>
</evidence>
<evidence type="ECO:0000256" key="3">
    <source>
        <dbReference type="ARBA" id="ARBA00022481"/>
    </source>
</evidence>
<dbReference type="CDD" id="cd11386">
    <property type="entry name" value="MCP_signal"/>
    <property type="match status" value="1"/>
</dbReference>
<keyword evidence="6 9" id="KW-0472">Membrane</keyword>
<dbReference type="EMBL" id="SGUG01000032">
    <property type="protein sequence ID" value="MDG0864411.1"/>
    <property type="molecule type" value="Genomic_DNA"/>
</dbReference>
<dbReference type="InterPro" id="IPR033480">
    <property type="entry name" value="sCache_2"/>
</dbReference>
<gene>
    <name evidence="11" type="ORF">EXJ73_18255</name>
</gene>
<evidence type="ECO:0000313" key="11">
    <source>
        <dbReference type="EMBL" id="MDG0864411.1"/>
    </source>
</evidence>
<dbReference type="GO" id="GO:0006935">
    <property type="term" value="P:chemotaxis"/>
    <property type="evidence" value="ECO:0007669"/>
    <property type="project" value="TreeGrafter"/>
</dbReference>
<organism evidence="11 12">
    <name type="scientific">Pelomonas aquatica</name>
    <dbReference type="NCBI Taxonomy" id="431058"/>
    <lineage>
        <taxon>Bacteria</taxon>
        <taxon>Pseudomonadati</taxon>
        <taxon>Pseudomonadota</taxon>
        <taxon>Betaproteobacteria</taxon>
        <taxon>Burkholderiales</taxon>
        <taxon>Sphaerotilaceae</taxon>
        <taxon>Roseateles</taxon>
    </lineage>
</organism>
<dbReference type="GO" id="GO:0004888">
    <property type="term" value="F:transmembrane signaling receptor activity"/>
    <property type="evidence" value="ECO:0007669"/>
    <property type="project" value="TreeGrafter"/>
</dbReference>
<evidence type="ECO:0000256" key="2">
    <source>
        <dbReference type="ARBA" id="ARBA00022475"/>
    </source>
</evidence>
<dbReference type="InterPro" id="IPR004010">
    <property type="entry name" value="Double_Cache_2"/>
</dbReference>
<dbReference type="GO" id="GO:0007165">
    <property type="term" value="P:signal transduction"/>
    <property type="evidence" value="ECO:0007669"/>
    <property type="project" value="UniProtKB-KW"/>
</dbReference>
<comment type="caution">
    <text evidence="11">The sequence shown here is derived from an EMBL/GenBank/DDBJ whole genome shotgun (WGS) entry which is preliminary data.</text>
</comment>
<name>A0A9X4LK54_9BURK</name>
<feature type="domain" description="Methyl-accepting transducer" evidence="10">
    <location>
        <begin position="272"/>
        <end position="501"/>
    </location>
</feature>
<evidence type="ECO:0000256" key="7">
    <source>
        <dbReference type="ARBA" id="ARBA00029447"/>
    </source>
</evidence>
<evidence type="ECO:0000313" key="12">
    <source>
        <dbReference type="Proteomes" id="UP001152766"/>
    </source>
</evidence>
<evidence type="ECO:0000256" key="9">
    <source>
        <dbReference type="SAM" id="Phobius"/>
    </source>
</evidence>
<dbReference type="SUPFAM" id="SSF58104">
    <property type="entry name" value="Methyl-accepting chemotaxis protein (MCP) signaling domain"/>
    <property type="match status" value="1"/>
</dbReference>
<evidence type="ECO:0000256" key="1">
    <source>
        <dbReference type="ARBA" id="ARBA00004651"/>
    </source>
</evidence>
<dbReference type="Pfam" id="PF00015">
    <property type="entry name" value="MCPsignal"/>
    <property type="match status" value="1"/>
</dbReference>
<feature type="transmembrane region" description="Helical" evidence="9">
    <location>
        <begin position="13"/>
        <end position="33"/>
    </location>
</feature>
<evidence type="ECO:0000256" key="6">
    <source>
        <dbReference type="ARBA" id="ARBA00023136"/>
    </source>
</evidence>
<keyword evidence="5 9" id="KW-1133">Transmembrane helix</keyword>
<dbReference type="FunFam" id="1.10.287.950:FF:000001">
    <property type="entry name" value="Methyl-accepting chemotaxis sensory transducer"/>
    <property type="match status" value="1"/>
</dbReference>
<dbReference type="AlphaFoldDB" id="A0A9X4LK54"/>
<dbReference type="Gene3D" id="3.30.450.20">
    <property type="entry name" value="PAS domain"/>
    <property type="match status" value="1"/>
</dbReference>
<dbReference type="SMART" id="SM01049">
    <property type="entry name" value="Cache_2"/>
    <property type="match status" value="1"/>
</dbReference>
<keyword evidence="8" id="KW-0807">Transducer</keyword>
<evidence type="ECO:0000259" key="10">
    <source>
        <dbReference type="PROSITE" id="PS50111"/>
    </source>
</evidence>
<feature type="transmembrane region" description="Helical" evidence="9">
    <location>
        <begin position="190"/>
        <end position="210"/>
    </location>
</feature>
<dbReference type="InterPro" id="IPR004089">
    <property type="entry name" value="MCPsignal_dom"/>
</dbReference>
<proteinExistence type="inferred from homology"/>
<dbReference type="Proteomes" id="UP001152766">
    <property type="component" value="Unassembled WGS sequence"/>
</dbReference>
<accession>A0A9X4LK54</accession>
<dbReference type="PANTHER" id="PTHR43531:SF14">
    <property type="entry name" value="METHYL-ACCEPTING CHEMOTAXIS PROTEIN I-RELATED"/>
    <property type="match status" value="1"/>
</dbReference>
<reference evidence="11" key="1">
    <citation type="submission" date="2019-02" db="EMBL/GenBank/DDBJ databases">
        <title>Draft genome of the type strain Pelomonas aquatica CCUG 52575T.</title>
        <authorList>
            <person name="Gomila M."/>
            <person name="Lalucat J."/>
        </authorList>
    </citation>
    <scope>NUCLEOTIDE SEQUENCE</scope>
    <source>
        <strain evidence="11">CCUG 52575</strain>
    </source>
</reference>
<comment type="similarity">
    <text evidence="7">Belongs to the methyl-accepting chemotaxis (MCP) protein family.</text>
</comment>
<sequence length="521" mass="55320">MIRLESLSCSRRLGLQTLGAVLGVLFVAAFLLFSERTLILDERQQAVRQAVEVAYGIVAHFHARVAQGMPEEDAKKAALAAVRTLRYSGNEYFWINDSTPVMVMHPMKPELEGKTLTGSKDPTGKPLFVEMVDIVKASGAGFVPYLWPKPGSDRPVPKVSYVKGFAPWGWIIGSGVYVDTVNQAIWQRVWQAGLGVLVLAGVLLALGLAITRSITRQLGGEPAQVNAIMRKIAQGDLTVDIDLRAGDHASVMQGVKAMRDSMAGIVRQVRDGSESVANASSEIAAGNQDLSARTESQASALQQTAASMDELGATVRNNVDNAQQANQLAQSASHVAAEGGQVVKQVVDTMKGINDSSRRIGDIIAVIDGIAFQTNILALNAAVEAARAGEQGRGFAVVAGEVRSLAGRSAEAAREIKQLITQSMERVDRGNTLVDQAGDTMDKVVTSIRRVADIMGEISSSSAEQSSGVSQVGAAVTQMDQATQQNAAMVEQMAAAADGLRSQAQQLVQTVATFRLPTTRG</sequence>
<evidence type="ECO:0000256" key="5">
    <source>
        <dbReference type="ARBA" id="ARBA00022989"/>
    </source>
</evidence>